<feature type="domain" description="PHD-type" evidence="9">
    <location>
        <begin position="353"/>
        <end position="404"/>
    </location>
</feature>
<feature type="compositionally biased region" description="Polar residues" evidence="7">
    <location>
        <begin position="183"/>
        <end position="194"/>
    </location>
</feature>
<keyword evidence="1" id="KW-0479">Metal-binding</keyword>
<dbReference type="PROSITE" id="PS50016">
    <property type="entry name" value="ZF_PHD_2"/>
    <property type="match status" value="2"/>
</dbReference>
<dbReference type="Gene3D" id="1.20.920.10">
    <property type="entry name" value="Bromodomain-like"/>
    <property type="match status" value="1"/>
</dbReference>
<evidence type="ECO:0000256" key="1">
    <source>
        <dbReference type="ARBA" id="ARBA00022723"/>
    </source>
</evidence>
<dbReference type="InterPro" id="IPR019786">
    <property type="entry name" value="Zinc_finger_PHD-type_CS"/>
</dbReference>
<dbReference type="GO" id="GO:0008270">
    <property type="term" value="F:zinc ion binding"/>
    <property type="evidence" value="ECO:0007669"/>
    <property type="project" value="UniProtKB-KW"/>
</dbReference>
<dbReference type="Proteomes" id="UP001152747">
    <property type="component" value="Unassembled WGS sequence"/>
</dbReference>
<sequence>MASRGYLDSSRYLMPARPLLLPFEFNEEEEREISEAIAREEELMRLEEENKHLGIIGSGIGGVSSDPIKQHPYVSNLLPSICDSQDDKIIKQVLDVMFSQVCRWDKQYGWSKIHLKKARQKTDTEKIQLRKIRMNQREMILAEHIERLKKEINKRRTKLENEAEQQCGMLTPWRKARSRPSRATKSSSKSTQNPHDYGILARKQVINPADISLGGDTFDYSSNREKRRRRVSTRSATSTKEGAKRRRQSESQEEGAAEKRETTLEEGEVVRDAEEVEEEEPNIDRDGLHCVCQQPYDEKRFYLMCDSCSKWFHGDCMQISEKRAHRMESWNCAECAEKAAARHSAEAEATGPQLYCVCRKPYDNTKFYVGCDACQGWFHPECVNITQSAAEAAAEYICPECREEQLQQQYESDESETSSTSSSLQLKRHDYEFVMKLLEILMEHRMSSPFRHPVNLDEFPDYLQIVKKPIVGKICQDFRQP</sequence>
<keyword evidence="3" id="KW-0862">Zinc</keyword>
<dbReference type="PANTHER" id="PTHR45975">
    <property type="entry name" value="NUCLEOSOME-REMODELING FACTOR SUBUNIT BPTF"/>
    <property type="match status" value="1"/>
</dbReference>
<reference evidence="10" key="1">
    <citation type="submission" date="2022-11" db="EMBL/GenBank/DDBJ databases">
        <authorList>
            <person name="Kikuchi T."/>
        </authorList>
    </citation>
    <scope>NUCLEOTIDE SEQUENCE</scope>
    <source>
        <strain evidence="10">PS1010</strain>
    </source>
</reference>
<keyword evidence="11" id="KW-1185">Reference proteome</keyword>
<dbReference type="InterPro" id="IPR001965">
    <property type="entry name" value="Znf_PHD"/>
</dbReference>
<dbReference type="InterPro" id="IPR011011">
    <property type="entry name" value="Znf_FYVE_PHD"/>
</dbReference>
<evidence type="ECO:0000313" key="11">
    <source>
        <dbReference type="Proteomes" id="UP001152747"/>
    </source>
</evidence>
<evidence type="ECO:0000259" key="9">
    <source>
        <dbReference type="PROSITE" id="PS50016"/>
    </source>
</evidence>
<dbReference type="Pfam" id="PF00628">
    <property type="entry name" value="PHD"/>
    <property type="match status" value="2"/>
</dbReference>
<gene>
    <name evidence="10" type="ORF">CAMP_LOCUS6196</name>
</gene>
<dbReference type="EMBL" id="CANHGI010000002">
    <property type="protein sequence ID" value="CAI5443559.1"/>
    <property type="molecule type" value="Genomic_DNA"/>
</dbReference>
<organism evidence="10 11">
    <name type="scientific">Caenorhabditis angaria</name>
    <dbReference type="NCBI Taxonomy" id="860376"/>
    <lineage>
        <taxon>Eukaryota</taxon>
        <taxon>Metazoa</taxon>
        <taxon>Ecdysozoa</taxon>
        <taxon>Nematoda</taxon>
        <taxon>Chromadorea</taxon>
        <taxon>Rhabditida</taxon>
        <taxon>Rhabditina</taxon>
        <taxon>Rhabditomorpha</taxon>
        <taxon>Rhabditoidea</taxon>
        <taxon>Rhabditidae</taxon>
        <taxon>Peloderinae</taxon>
        <taxon>Caenorhabditis</taxon>
    </lineage>
</organism>
<evidence type="ECO:0000256" key="3">
    <source>
        <dbReference type="ARBA" id="ARBA00022833"/>
    </source>
</evidence>
<evidence type="ECO:0000256" key="7">
    <source>
        <dbReference type="SAM" id="MobiDB-lite"/>
    </source>
</evidence>
<dbReference type="Gene3D" id="3.30.40.10">
    <property type="entry name" value="Zinc/RING finger domain, C3HC4 (zinc finger)"/>
    <property type="match status" value="2"/>
</dbReference>
<dbReference type="OrthoDB" id="784962at2759"/>
<evidence type="ECO:0000259" key="8">
    <source>
        <dbReference type="PROSITE" id="PS50014"/>
    </source>
</evidence>
<comment type="caution">
    <text evidence="10">The sequence shown here is derived from an EMBL/GenBank/DDBJ whole genome shotgun (WGS) entry which is preliminary data.</text>
</comment>
<feature type="compositionally biased region" description="Basic and acidic residues" evidence="7">
    <location>
        <begin position="256"/>
        <end position="273"/>
    </location>
</feature>
<dbReference type="PROSITE" id="PS01359">
    <property type="entry name" value="ZF_PHD_1"/>
    <property type="match status" value="1"/>
</dbReference>
<dbReference type="GO" id="GO:0006357">
    <property type="term" value="P:regulation of transcription by RNA polymerase II"/>
    <property type="evidence" value="ECO:0007669"/>
    <property type="project" value="InterPro"/>
</dbReference>
<dbReference type="InterPro" id="IPR019787">
    <property type="entry name" value="Znf_PHD-finger"/>
</dbReference>
<proteinExistence type="predicted"/>
<keyword evidence="2 6" id="KW-0863">Zinc-finger</keyword>
<dbReference type="InterPro" id="IPR038028">
    <property type="entry name" value="BPTF"/>
</dbReference>
<accession>A0A9P1MX63</accession>
<feature type="domain" description="Bromo" evidence="8">
    <location>
        <begin position="442"/>
        <end position="470"/>
    </location>
</feature>
<feature type="domain" description="PHD-type" evidence="9">
    <location>
        <begin position="287"/>
        <end position="338"/>
    </location>
</feature>
<evidence type="ECO:0000256" key="5">
    <source>
        <dbReference type="PROSITE-ProRule" id="PRU00035"/>
    </source>
</evidence>
<dbReference type="Pfam" id="PF00439">
    <property type="entry name" value="Bromodomain"/>
    <property type="match status" value="1"/>
</dbReference>
<evidence type="ECO:0000256" key="4">
    <source>
        <dbReference type="ARBA" id="ARBA00023117"/>
    </source>
</evidence>
<dbReference type="SUPFAM" id="SSF47370">
    <property type="entry name" value="Bromodomain"/>
    <property type="match status" value="1"/>
</dbReference>
<dbReference type="GO" id="GO:0000978">
    <property type="term" value="F:RNA polymerase II cis-regulatory region sequence-specific DNA binding"/>
    <property type="evidence" value="ECO:0007669"/>
    <property type="project" value="TreeGrafter"/>
</dbReference>
<dbReference type="InterPro" id="IPR001487">
    <property type="entry name" value="Bromodomain"/>
</dbReference>
<dbReference type="InterPro" id="IPR036427">
    <property type="entry name" value="Bromodomain-like_sf"/>
</dbReference>
<keyword evidence="4 5" id="KW-0103">Bromodomain</keyword>
<dbReference type="SMART" id="SM00249">
    <property type="entry name" value="PHD"/>
    <property type="match status" value="2"/>
</dbReference>
<dbReference type="PANTHER" id="PTHR45975:SF2">
    <property type="entry name" value="NUCLEOSOME-REMODELING FACTOR SUBUNIT BPTF"/>
    <property type="match status" value="1"/>
</dbReference>
<dbReference type="GO" id="GO:0016589">
    <property type="term" value="C:NURF complex"/>
    <property type="evidence" value="ECO:0007669"/>
    <property type="project" value="InterPro"/>
</dbReference>
<dbReference type="SUPFAM" id="SSF57903">
    <property type="entry name" value="FYVE/PHD zinc finger"/>
    <property type="match status" value="2"/>
</dbReference>
<feature type="region of interest" description="Disordered" evidence="7">
    <location>
        <begin position="157"/>
        <end position="197"/>
    </location>
</feature>
<feature type="region of interest" description="Disordered" evidence="7">
    <location>
        <begin position="211"/>
        <end position="282"/>
    </location>
</feature>
<name>A0A9P1MX63_9PELO</name>
<dbReference type="AlphaFoldDB" id="A0A9P1MX63"/>
<dbReference type="PROSITE" id="PS50014">
    <property type="entry name" value="BROMODOMAIN_2"/>
    <property type="match status" value="1"/>
</dbReference>
<evidence type="ECO:0000256" key="6">
    <source>
        <dbReference type="PROSITE-ProRule" id="PRU00146"/>
    </source>
</evidence>
<dbReference type="CDD" id="cd15560">
    <property type="entry name" value="PHD2_3_BPTF"/>
    <property type="match status" value="1"/>
</dbReference>
<evidence type="ECO:0008006" key="12">
    <source>
        <dbReference type="Google" id="ProtNLM"/>
    </source>
</evidence>
<protein>
    <recommendedName>
        <fullName evidence="12">PHD-type domain-containing protein</fullName>
    </recommendedName>
</protein>
<dbReference type="InterPro" id="IPR013083">
    <property type="entry name" value="Znf_RING/FYVE/PHD"/>
</dbReference>
<evidence type="ECO:0000313" key="10">
    <source>
        <dbReference type="EMBL" id="CAI5443559.1"/>
    </source>
</evidence>
<evidence type="ECO:0000256" key="2">
    <source>
        <dbReference type="ARBA" id="ARBA00022771"/>
    </source>
</evidence>